<dbReference type="RefSeq" id="XP_030379279.1">
    <property type="nucleotide sequence ID" value="XM_030523419.1"/>
</dbReference>
<dbReference type="InterPro" id="IPR008851">
    <property type="entry name" value="TFIIF-alpha"/>
</dbReference>
<dbReference type="GO" id="GO:0001096">
    <property type="term" value="F:TFIIF-class transcription factor complex binding"/>
    <property type="evidence" value="ECO:0007669"/>
    <property type="project" value="TreeGrafter"/>
</dbReference>
<comment type="function">
    <text evidence="7">TFIIF is a general transcription initiation factor that binds to RNA polymerase II and helps to recruit it to the initiation complex in collaboration with TFIIB. It promotes transcription elongation.</text>
</comment>
<dbReference type="AlphaFoldDB" id="A0A6J2TT84"/>
<evidence type="ECO:0000256" key="7">
    <source>
        <dbReference type="RuleBase" id="RU366044"/>
    </source>
</evidence>
<evidence type="ECO:0000256" key="3">
    <source>
        <dbReference type="ARBA" id="ARBA00023015"/>
    </source>
</evidence>
<dbReference type="GO" id="GO:0005674">
    <property type="term" value="C:transcription factor TFIIF complex"/>
    <property type="evidence" value="ECO:0007669"/>
    <property type="project" value="TreeGrafter"/>
</dbReference>
<keyword evidence="9" id="KW-1185">Reference proteome</keyword>
<feature type="compositionally biased region" description="Basic and acidic residues" evidence="8">
    <location>
        <begin position="236"/>
        <end position="259"/>
    </location>
</feature>
<feature type="region of interest" description="Disordered" evidence="8">
    <location>
        <begin position="53"/>
        <end position="90"/>
    </location>
</feature>
<dbReference type="Proteomes" id="UP000504634">
    <property type="component" value="Unplaced"/>
</dbReference>
<organism evidence="9 10">
    <name type="scientific">Drosophila lebanonensis</name>
    <name type="common">Fruit fly</name>
    <name type="synonym">Scaptodrosophila lebanonensis</name>
    <dbReference type="NCBI Taxonomy" id="7225"/>
    <lineage>
        <taxon>Eukaryota</taxon>
        <taxon>Metazoa</taxon>
        <taxon>Ecdysozoa</taxon>
        <taxon>Arthropoda</taxon>
        <taxon>Hexapoda</taxon>
        <taxon>Insecta</taxon>
        <taxon>Pterygota</taxon>
        <taxon>Neoptera</taxon>
        <taxon>Endopterygota</taxon>
        <taxon>Diptera</taxon>
        <taxon>Brachycera</taxon>
        <taxon>Muscomorpha</taxon>
        <taxon>Ephydroidea</taxon>
        <taxon>Drosophilidae</taxon>
        <taxon>Scaptodrosophila</taxon>
    </lineage>
</organism>
<dbReference type="PANTHER" id="PTHR13011">
    <property type="entry name" value="TFIIF-ALPHA"/>
    <property type="match status" value="1"/>
</dbReference>
<evidence type="ECO:0000313" key="9">
    <source>
        <dbReference type="Proteomes" id="UP000504634"/>
    </source>
</evidence>
<accession>A0A6J2TT84</accession>
<dbReference type="PANTHER" id="PTHR13011:SF0">
    <property type="entry name" value="GENERAL TRANSCRIPTION FACTOR IIF SUBUNIT 1"/>
    <property type="match status" value="1"/>
</dbReference>
<dbReference type="GO" id="GO:0032968">
    <property type="term" value="P:positive regulation of transcription elongation by RNA polymerase II"/>
    <property type="evidence" value="ECO:0007669"/>
    <property type="project" value="InterPro"/>
</dbReference>
<keyword evidence="5 7" id="KW-0804">Transcription</keyword>
<dbReference type="GO" id="GO:0003677">
    <property type="term" value="F:DNA binding"/>
    <property type="evidence" value="ECO:0007669"/>
    <property type="project" value="UniProtKB-KW"/>
</dbReference>
<dbReference type="InterPro" id="IPR011039">
    <property type="entry name" value="TFIIF_interaction"/>
</dbReference>
<feature type="compositionally biased region" description="Basic residues" evidence="8">
    <location>
        <begin position="78"/>
        <end position="90"/>
    </location>
</feature>
<comment type="subcellular location">
    <subcellularLocation>
        <location evidence="1 7">Nucleus</location>
    </subcellularLocation>
</comment>
<gene>
    <name evidence="10" type="primary">LOC115627677</name>
</gene>
<comment type="similarity">
    <text evidence="2 7">Belongs to the TFIIF alpha subunit family.</text>
</comment>
<dbReference type="SUPFAM" id="SSF50916">
    <property type="entry name" value="Rap30/74 interaction domains"/>
    <property type="match status" value="1"/>
</dbReference>
<keyword evidence="4 7" id="KW-0238">DNA-binding</keyword>
<protein>
    <recommendedName>
        <fullName evidence="7">Transcription initiation factor IIF subunit alpha</fullName>
    </recommendedName>
</protein>
<dbReference type="OrthoDB" id="76676at2759"/>
<proteinExistence type="inferred from homology"/>
<feature type="compositionally biased region" description="Acidic residues" evidence="8">
    <location>
        <begin position="260"/>
        <end position="313"/>
    </location>
</feature>
<evidence type="ECO:0000256" key="1">
    <source>
        <dbReference type="ARBA" id="ARBA00004123"/>
    </source>
</evidence>
<sequence length="313" mass="36078">MSKPPPKAKSGIGSVKEYNVRLAKTGIVHHGMGFNANLNVNFDKWDEVTIQRENNWEQSRPKEEEQPRYGPGTAYNGGRKRFRKTSPPKKYRAKDQPWILTVGGKQGRQYKGNREEERGNLFLFLQAKDGWIDAYPIKDWYNFQRIPTHKTLSAEEVEEIFARRKRGGHDTDSYYFSQILRKRLRGNDEEEEGDQEEEEGEDGRNPQQNGPPEEYEPVRKENSDSDYSDIESELNWYDRKPNNRDVGRKGKQHELGVNKDDDDPDEGSDDSDDESDDSDDESDDSDDESDDSDSESDDEEDSDDSDSSSAEDE</sequence>
<name>A0A6J2TT84_DROLE</name>
<keyword evidence="3 7" id="KW-0805">Transcription regulation</keyword>
<reference evidence="10" key="1">
    <citation type="submission" date="2025-08" db="UniProtKB">
        <authorList>
            <consortium name="RefSeq"/>
        </authorList>
    </citation>
    <scope>IDENTIFICATION</scope>
    <source>
        <strain evidence="10">11010-0011.00</strain>
        <tissue evidence="10">Whole body</tissue>
    </source>
</reference>
<evidence type="ECO:0000256" key="5">
    <source>
        <dbReference type="ARBA" id="ARBA00023163"/>
    </source>
</evidence>
<dbReference type="GO" id="GO:0016251">
    <property type="term" value="F:RNA polymerase II general transcription initiation factor activity"/>
    <property type="evidence" value="ECO:0007669"/>
    <property type="project" value="TreeGrafter"/>
</dbReference>
<dbReference type="Pfam" id="PF05793">
    <property type="entry name" value="TFIIF_alpha"/>
    <property type="match status" value="1"/>
</dbReference>
<evidence type="ECO:0000256" key="2">
    <source>
        <dbReference type="ARBA" id="ARBA00005249"/>
    </source>
</evidence>
<evidence type="ECO:0000256" key="8">
    <source>
        <dbReference type="SAM" id="MobiDB-lite"/>
    </source>
</evidence>
<feature type="region of interest" description="Disordered" evidence="8">
    <location>
        <begin position="184"/>
        <end position="313"/>
    </location>
</feature>
<keyword evidence="6 7" id="KW-0539">Nucleus</keyword>
<dbReference type="GeneID" id="115627677"/>
<dbReference type="GO" id="GO:0006367">
    <property type="term" value="P:transcription initiation at RNA polymerase II promoter"/>
    <property type="evidence" value="ECO:0007669"/>
    <property type="project" value="InterPro"/>
</dbReference>
<evidence type="ECO:0000256" key="6">
    <source>
        <dbReference type="ARBA" id="ARBA00023242"/>
    </source>
</evidence>
<feature type="compositionally biased region" description="Acidic residues" evidence="8">
    <location>
        <begin position="188"/>
        <end position="201"/>
    </location>
</feature>
<evidence type="ECO:0000256" key="4">
    <source>
        <dbReference type="ARBA" id="ARBA00023125"/>
    </source>
</evidence>
<evidence type="ECO:0000313" key="10">
    <source>
        <dbReference type="RefSeq" id="XP_030379279.1"/>
    </source>
</evidence>